<proteinExistence type="predicted"/>
<reference evidence="2 3" key="1">
    <citation type="submission" date="2019-03" db="EMBL/GenBank/DDBJ databases">
        <title>Genomic Encyclopedia of Type Strains, Phase IV (KMG-IV): sequencing the most valuable type-strain genomes for metagenomic binning, comparative biology and taxonomic classification.</title>
        <authorList>
            <person name="Goeker M."/>
        </authorList>
    </citation>
    <scope>NUCLEOTIDE SEQUENCE [LARGE SCALE GENOMIC DNA]</scope>
    <source>
        <strain evidence="2 3">DSM 29487</strain>
    </source>
</reference>
<evidence type="ECO:0000313" key="2">
    <source>
        <dbReference type="EMBL" id="TCW00571.1"/>
    </source>
</evidence>
<dbReference type="EMBL" id="SMCQ01000007">
    <property type="protein sequence ID" value="TCW00571.1"/>
    <property type="molecule type" value="Genomic_DNA"/>
</dbReference>
<feature type="chain" id="PRO_5020618644" evidence="1">
    <location>
        <begin position="23"/>
        <end position="203"/>
    </location>
</feature>
<keyword evidence="3" id="KW-1185">Reference proteome</keyword>
<accession>A0A4R3Z5D9</accession>
<dbReference type="RefSeq" id="WP_066448306.1">
    <property type="nucleotide sequence ID" value="NZ_JANKBF010000010.1"/>
</dbReference>
<sequence length="203" mass="22461">MKKKKITTLVASLALVGAVAFGATLAYFTDSDNATNTITMGHVDIDLTEPNYPGGEEGGKIENVVPNQNIVKDPTITLVDGSEDAYVRAKIEYKFDGQDMPEEMVKELEANIDVLSNWVKGEDGYLYFQYKLTSENNSVKLFTHVVIPEKWGNEVANKAIEIKVSAEAIQANSFEPTRNELNEIVAWSYEDGTAITPETYKAQ</sequence>
<keyword evidence="1" id="KW-0732">Signal</keyword>
<organism evidence="2 3">
    <name type="scientific">Longibaculum muris</name>
    <dbReference type="NCBI Taxonomy" id="1796628"/>
    <lineage>
        <taxon>Bacteria</taxon>
        <taxon>Bacillati</taxon>
        <taxon>Bacillota</taxon>
        <taxon>Erysipelotrichia</taxon>
        <taxon>Erysipelotrichales</taxon>
        <taxon>Coprobacillaceae</taxon>
        <taxon>Longibaculum</taxon>
    </lineage>
</organism>
<evidence type="ECO:0000256" key="1">
    <source>
        <dbReference type="SAM" id="SignalP"/>
    </source>
</evidence>
<dbReference type="Pfam" id="PF12389">
    <property type="entry name" value="Peptidase_M73"/>
    <property type="match status" value="1"/>
</dbReference>
<dbReference type="GeneID" id="98915154"/>
<comment type="caution">
    <text evidence="2">The sequence shown here is derived from an EMBL/GenBank/DDBJ whole genome shotgun (WGS) entry which is preliminary data.</text>
</comment>
<dbReference type="AlphaFoldDB" id="A0A4R3Z5D9"/>
<evidence type="ECO:0000313" key="3">
    <source>
        <dbReference type="Proteomes" id="UP000295515"/>
    </source>
</evidence>
<dbReference type="InterPro" id="IPR023833">
    <property type="entry name" value="Signal_pept_SipW-depend-type"/>
</dbReference>
<feature type="signal peptide" evidence="1">
    <location>
        <begin position="1"/>
        <end position="22"/>
    </location>
</feature>
<dbReference type="NCBIfam" id="TIGR04088">
    <property type="entry name" value="cognate_SipW"/>
    <property type="match status" value="1"/>
</dbReference>
<protein>
    <submittedName>
        <fullName evidence="2">Putative ribosomally synthesized peptide with SipW-like signal peptide</fullName>
    </submittedName>
</protein>
<gene>
    <name evidence="2" type="ORF">EDD60_10760</name>
</gene>
<dbReference type="InterPro" id="IPR022121">
    <property type="entry name" value="Peptidase_M73_camelysin"/>
</dbReference>
<name>A0A4R3Z5D9_9FIRM</name>
<dbReference type="Proteomes" id="UP000295515">
    <property type="component" value="Unassembled WGS sequence"/>
</dbReference>